<proteinExistence type="predicted"/>
<name>A0A1B6GP50_9HEMI</name>
<dbReference type="EMBL" id="GECZ01005564">
    <property type="protein sequence ID" value="JAS64205.1"/>
    <property type="molecule type" value="Transcribed_RNA"/>
</dbReference>
<feature type="non-terminal residue" evidence="1">
    <location>
        <position position="110"/>
    </location>
</feature>
<gene>
    <name evidence="1" type="ORF">g.46147</name>
</gene>
<sequence length="110" mass="12289">PVVAEEPGHIPSTVRPPVLSGLYVTLDPILPPFPVDSDSSGEISVPPSQQWGIRRPLSELPVEPESSQGRQRKVHLWTKNIRTGRSEIRARIEMDFPSGVIDFRRNTTLI</sequence>
<accession>A0A1B6GP50</accession>
<protein>
    <submittedName>
        <fullName evidence="1">Uncharacterized protein</fullName>
    </submittedName>
</protein>
<evidence type="ECO:0000313" key="1">
    <source>
        <dbReference type="EMBL" id="JAS64205.1"/>
    </source>
</evidence>
<reference evidence="1" key="1">
    <citation type="submission" date="2015-11" db="EMBL/GenBank/DDBJ databases">
        <title>De novo transcriptome assembly of four potential Pierce s Disease insect vectors from Arizona vineyards.</title>
        <authorList>
            <person name="Tassone E.E."/>
        </authorList>
    </citation>
    <scope>NUCLEOTIDE SEQUENCE</scope>
</reference>
<feature type="non-terminal residue" evidence="1">
    <location>
        <position position="1"/>
    </location>
</feature>
<dbReference type="AlphaFoldDB" id="A0A1B6GP50"/>
<organism evidence="1">
    <name type="scientific">Cuerna arida</name>
    <dbReference type="NCBI Taxonomy" id="1464854"/>
    <lineage>
        <taxon>Eukaryota</taxon>
        <taxon>Metazoa</taxon>
        <taxon>Ecdysozoa</taxon>
        <taxon>Arthropoda</taxon>
        <taxon>Hexapoda</taxon>
        <taxon>Insecta</taxon>
        <taxon>Pterygota</taxon>
        <taxon>Neoptera</taxon>
        <taxon>Paraneoptera</taxon>
        <taxon>Hemiptera</taxon>
        <taxon>Auchenorrhyncha</taxon>
        <taxon>Membracoidea</taxon>
        <taxon>Cicadellidae</taxon>
        <taxon>Cicadellinae</taxon>
        <taxon>Proconiini</taxon>
        <taxon>Cuerna</taxon>
    </lineage>
</organism>